<sequence length="511" mass="58566">MDKSWIHESRVSKTFEDGVTQFLDFAFANSTDGRIKCPCKNCNNAFRHVRNTVKEHMICDGLDIGYFSNIWIYHGELDSTQARLNNEQSVQTNDMHGMLHNAFGVLDDGDSEFDGVELSCGDHDNSSGGDENVNSGNREIPNDDAKTFYNLLKDAEQELYPGCKKFTKLSFIVRLFHIECLYGLSNKSITVLLKLFKDALPEGETLPKSFYQTKKTISDLGLGYIKIHACPNDCMLYWKEKAQQTKCTVYGTSRWKETEDDANQSSLSDRKVLAKVLRHFPLIPRLQRYFMSNKTASFLQWHERDHVKDGLLRHPADSEAWKKFDNRYPDFGSDPRNVRLGLASDGFNPFGTMSISHSTWPVILIIYNLPPWMCMKQPNFIMSLLIPGPSAPGNDIDFYLQPLLDELQELWDNALRTFDVSTNQNFNMHATLLWTISDFPTYANLSGWSTKGRFACPYCNKKTHHHRLKHLSKYCYMGHHRFLGDNALSVLSGTEIFQQMSLVKIILGKQK</sequence>
<reference evidence="2" key="1">
    <citation type="journal article" date="2023" name="Plant J.">
        <title>Genome sequences and population genomics provide insights into the demographic history, inbreeding, and mutation load of two 'living fossil' tree species of Dipteronia.</title>
        <authorList>
            <person name="Feng Y."/>
            <person name="Comes H.P."/>
            <person name="Chen J."/>
            <person name="Zhu S."/>
            <person name="Lu R."/>
            <person name="Zhang X."/>
            <person name="Li P."/>
            <person name="Qiu J."/>
            <person name="Olsen K.M."/>
            <person name="Qiu Y."/>
        </authorList>
    </citation>
    <scope>NUCLEOTIDE SEQUENCE</scope>
    <source>
        <strain evidence="2">NBL</strain>
    </source>
</reference>
<accession>A0AAE0AJK9</accession>
<name>A0AAE0AJK9_9ROSI</name>
<gene>
    <name evidence="2" type="ORF">Dsin_012790</name>
</gene>
<protein>
    <recommendedName>
        <fullName evidence="1">Transposase-associated domain-containing protein</fullName>
    </recommendedName>
</protein>
<feature type="domain" description="Transposase-associated" evidence="1">
    <location>
        <begin position="3"/>
        <end position="76"/>
    </location>
</feature>
<dbReference type="PANTHER" id="PTHR10775">
    <property type="entry name" value="OS08G0208400 PROTEIN"/>
    <property type="match status" value="1"/>
</dbReference>
<dbReference type="InterPro" id="IPR029480">
    <property type="entry name" value="Transpos_assoc"/>
</dbReference>
<keyword evidence="3" id="KW-1185">Reference proteome</keyword>
<dbReference type="Pfam" id="PF13963">
    <property type="entry name" value="Transpos_assoc"/>
    <property type="match status" value="1"/>
</dbReference>
<dbReference type="InterPro" id="IPR004242">
    <property type="entry name" value="Transposase_21"/>
</dbReference>
<dbReference type="PANTHER" id="PTHR10775:SF182">
    <property type="entry name" value="TRANSPOSON, EN_SPM-LIKE, TRANSPOSASE-ASSOCIATED DOMAIN PROTEIN-RELATED"/>
    <property type="match status" value="1"/>
</dbReference>
<dbReference type="EMBL" id="JANJYJ010000004">
    <property type="protein sequence ID" value="KAK3218820.1"/>
    <property type="molecule type" value="Genomic_DNA"/>
</dbReference>
<comment type="caution">
    <text evidence="2">The sequence shown here is derived from an EMBL/GenBank/DDBJ whole genome shotgun (WGS) entry which is preliminary data.</text>
</comment>
<evidence type="ECO:0000313" key="3">
    <source>
        <dbReference type="Proteomes" id="UP001281410"/>
    </source>
</evidence>
<dbReference type="AlphaFoldDB" id="A0AAE0AJK9"/>
<evidence type="ECO:0000313" key="2">
    <source>
        <dbReference type="EMBL" id="KAK3218820.1"/>
    </source>
</evidence>
<organism evidence="2 3">
    <name type="scientific">Dipteronia sinensis</name>
    <dbReference type="NCBI Taxonomy" id="43782"/>
    <lineage>
        <taxon>Eukaryota</taxon>
        <taxon>Viridiplantae</taxon>
        <taxon>Streptophyta</taxon>
        <taxon>Embryophyta</taxon>
        <taxon>Tracheophyta</taxon>
        <taxon>Spermatophyta</taxon>
        <taxon>Magnoliopsida</taxon>
        <taxon>eudicotyledons</taxon>
        <taxon>Gunneridae</taxon>
        <taxon>Pentapetalae</taxon>
        <taxon>rosids</taxon>
        <taxon>malvids</taxon>
        <taxon>Sapindales</taxon>
        <taxon>Sapindaceae</taxon>
        <taxon>Hippocastanoideae</taxon>
        <taxon>Acereae</taxon>
        <taxon>Dipteronia</taxon>
    </lineage>
</organism>
<evidence type="ECO:0000259" key="1">
    <source>
        <dbReference type="Pfam" id="PF13963"/>
    </source>
</evidence>
<dbReference type="Proteomes" id="UP001281410">
    <property type="component" value="Unassembled WGS sequence"/>
</dbReference>
<dbReference type="Pfam" id="PF02992">
    <property type="entry name" value="Transposase_21"/>
    <property type="match status" value="1"/>
</dbReference>
<proteinExistence type="predicted"/>